<dbReference type="RefSeq" id="WP_104420608.1">
    <property type="nucleotide sequence ID" value="NZ_PTJC01000006.1"/>
</dbReference>
<protein>
    <recommendedName>
        <fullName evidence="8 14">Aldose 1-epimerase</fullName>
        <ecNumber evidence="7 14">5.1.3.3</ecNumber>
    </recommendedName>
</protein>
<dbReference type="NCBIfam" id="NF008277">
    <property type="entry name" value="PRK11055.1"/>
    <property type="match status" value="1"/>
</dbReference>
<evidence type="ECO:0000256" key="8">
    <source>
        <dbReference type="ARBA" id="ARBA00014165"/>
    </source>
</evidence>
<evidence type="ECO:0000256" key="6">
    <source>
        <dbReference type="ARBA" id="ARBA00011245"/>
    </source>
</evidence>
<feature type="compositionally biased region" description="Polar residues" evidence="18">
    <location>
        <begin position="354"/>
        <end position="375"/>
    </location>
</feature>
<evidence type="ECO:0000256" key="5">
    <source>
        <dbReference type="ARBA" id="ARBA00006206"/>
    </source>
</evidence>
<organism evidence="20 21">
    <name type="scientific">Neolewinella xylanilytica</name>
    <dbReference type="NCBI Taxonomy" id="1514080"/>
    <lineage>
        <taxon>Bacteria</taxon>
        <taxon>Pseudomonadati</taxon>
        <taxon>Bacteroidota</taxon>
        <taxon>Saprospiria</taxon>
        <taxon>Saprospirales</taxon>
        <taxon>Lewinellaceae</taxon>
        <taxon>Neolewinella</taxon>
    </lineage>
</organism>
<dbReference type="CDD" id="cd09019">
    <property type="entry name" value="galactose_mutarotase_like"/>
    <property type="match status" value="1"/>
</dbReference>
<proteinExistence type="inferred from homology"/>
<gene>
    <name evidence="20" type="ORF">CLV84_3066</name>
</gene>
<sequence length="386" mass="41595">MRKFLPLYLFLCLTYACGGDTNTEPAAATEAAAAQDSVTVTTFGTAPEGEARLFTLTNATGMEVDITNYGGIVTSIRVPDREGNIADVALGFPTLEGYLGEDPYFGALIGRFGNRIANATFQLEGESYELPANDGPNTLHGGPGGFHTKIWNATPTEDGNGVELQRTSPDGEEGFPGNLDVTVRYTLTDDNELRIEYTATSDQATPVNLTNHSYFNLSGEGSILDHVLTIDADAFTPVNNTLIPTGELRAVEGTPFDFREPTPIGERIEADNEQLGFGQGYDHNWVLNSGGGGLASVATLYDPSSGRVMEVLTTEPGLQFYSGNFLDGSLTGKDGINYELRTGLCLETQHFPDSPNQPEFPSTTLEPGDTYSSETVYRFSTREESK</sequence>
<keyword evidence="12 14" id="KW-0413">Isomerase</keyword>
<dbReference type="GO" id="GO:0005737">
    <property type="term" value="C:cytoplasm"/>
    <property type="evidence" value="ECO:0007669"/>
    <property type="project" value="UniProtKB-SubCell"/>
</dbReference>
<feature type="active site" description="Proton donor" evidence="15">
    <location>
        <position position="212"/>
    </location>
</feature>
<name>A0A2S6I4Q0_9BACT</name>
<dbReference type="PIRSF" id="PIRSF005096">
    <property type="entry name" value="GALM"/>
    <property type="match status" value="1"/>
</dbReference>
<dbReference type="InterPro" id="IPR015443">
    <property type="entry name" value="Aldose_1-epimerase"/>
</dbReference>
<evidence type="ECO:0000313" key="21">
    <source>
        <dbReference type="Proteomes" id="UP000237662"/>
    </source>
</evidence>
<evidence type="ECO:0000256" key="9">
    <source>
        <dbReference type="ARBA" id="ARBA00022490"/>
    </source>
</evidence>
<dbReference type="InterPro" id="IPR008183">
    <property type="entry name" value="Aldose_1/G6P_1-epimerase"/>
</dbReference>
<evidence type="ECO:0000256" key="1">
    <source>
        <dbReference type="ARBA" id="ARBA00001614"/>
    </source>
</evidence>
<evidence type="ECO:0000256" key="2">
    <source>
        <dbReference type="ARBA" id="ARBA00001913"/>
    </source>
</evidence>
<keyword evidence="11" id="KW-0106">Calcium</keyword>
<evidence type="ECO:0000256" key="7">
    <source>
        <dbReference type="ARBA" id="ARBA00013185"/>
    </source>
</evidence>
<evidence type="ECO:0000256" key="10">
    <source>
        <dbReference type="ARBA" id="ARBA00022553"/>
    </source>
</evidence>
<comment type="subcellular location">
    <subcellularLocation>
        <location evidence="3">Cytoplasm</location>
    </subcellularLocation>
</comment>
<dbReference type="SUPFAM" id="SSF74650">
    <property type="entry name" value="Galactose mutarotase-like"/>
    <property type="match status" value="1"/>
</dbReference>
<comment type="pathway">
    <text evidence="4 14">Carbohydrate metabolism; hexose metabolism.</text>
</comment>
<feature type="region of interest" description="Disordered" evidence="18">
    <location>
        <begin position="350"/>
        <end position="386"/>
    </location>
</feature>
<dbReference type="InterPro" id="IPR011013">
    <property type="entry name" value="Gal_mutarotase_sf_dom"/>
</dbReference>
<dbReference type="InterPro" id="IPR018052">
    <property type="entry name" value="Ald1_epimerase_CS"/>
</dbReference>
<evidence type="ECO:0000256" key="17">
    <source>
        <dbReference type="PIRSR" id="PIRSR005096-3"/>
    </source>
</evidence>
<keyword evidence="9" id="KW-0963">Cytoplasm</keyword>
<dbReference type="PROSITE" id="PS51257">
    <property type="entry name" value="PROKAR_LIPOPROTEIN"/>
    <property type="match status" value="1"/>
</dbReference>
<dbReference type="EC" id="5.1.3.3" evidence="7 14"/>
<feature type="binding site" evidence="17">
    <location>
        <begin position="212"/>
        <end position="214"/>
    </location>
    <ligand>
        <name>beta-D-galactose</name>
        <dbReference type="ChEBI" id="CHEBI:27667"/>
    </ligand>
</feature>
<comment type="subunit">
    <text evidence="6">Monomer.</text>
</comment>
<keyword evidence="19" id="KW-0732">Signal</keyword>
<evidence type="ECO:0000256" key="13">
    <source>
        <dbReference type="ARBA" id="ARBA00023277"/>
    </source>
</evidence>
<evidence type="ECO:0000256" key="4">
    <source>
        <dbReference type="ARBA" id="ARBA00005028"/>
    </source>
</evidence>
<reference evidence="20 21" key="1">
    <citation type="submission" date="2018-02" db="EMBL/GenBank/DDBJ databases">
        <title>Genomic Encyclopedia of Archaeal and Bacterial Type Strains, Phase II (KMG-II): from individual species to whole genera.</title>
        <authorList>
            <person name="Goeker M."/>
        </authorList>
    </citation>
    <scope>NUCLEOTIDE SEQUENCE [LARGE SCALE GENOMIC DNA]</scope>
    <source>
        <strain evidence="20 21">DSM 29526</strain>
    </source>
</reference>
<dbReference type="EMBL" id="PTJC01000006">
    <property type="protein sequence ID" value="PPK86147.1"/>
    <property type="molecule type" value="Genomic_DNA"/>
</dbReference>
<evidence type="ECO:0000313" key="20">
    <source>
        <dbReference type="EMBL" id="PPK86147.1"/>
    </source>
</evidence>
<evidence type="ECO:0000256" key="16">
    <source>
        <dbReference type="PIRSR" id="PIRSR005096-2"/>
    </source>
</evidence>
<feature type="binding site" evidence="17">
    <location>
        <begin position="114"/>
        <end position="115"/>
    </location>
    <ligand>
        <name>beta-D-galactose</name>
        <dbReference type="ChEBI" id="CHEBI:27667"/>
    </ligand>
</feature>
<comment type="catalytic activity">
    <reaction evidence="1 14">
        <text>alpha-D-glucose = beta-D-glucose</text>
        <dbReference type="Rhea" id="RHEA:10264"/>
        <dbReference type="ChEBI" id="CHEBI:15903"/>
        <dbReference type="ChEBI" id="CHEBI:17925"/>
        <dbReference type="EC" id="5.1.3.3"/>
    </reaction>
</comment>
<keyword evidence="10" id="KW-0597">Phosphoprotein</keyword>
<dbReference type="GO" id="GO:0033499">
    <property type="term" value="P:galactose catabolic process via UDP-galactose, Leloir pathway"/>
    <property type="evidence" value="ECO:0007669"/>
    <property type="project" value="TreeGrafter"/>
</dbReference>
<dbReference type="AlphaFoldDB" id="A0A2S6I4Q0"/>
<accession>A0A2S6I4Q0</accession>
<evidence type="ECO:0000256" key="12">
    <source>
        <dbReference type="ARBA" id="ARBA00023235"/>
    </source>
</evidence>
<feature type="binding site" evidence="16">
    <location>
        <position position="282"/>
    </location>
    <ligand>
        <name>beta-D-galactose</name>
        <dbReference type="ChEBI" id="CHEBI:27667"/>
    </ligand>
</feature>
<keyword evidence="13 14" id="KW-0119">Carbohydrate metabolism</keyword>
<evidence type="ECO:0000256" key="18">
    <source>
        <dbReference type="SAM" id="MobiDB-lite"/>
    </source>
</evidence>
<dbReference type="GO" id="GO:0004034">
    <property type="term" value="F:aldose 1-epimerase activity"/>
    <property type="evidence" value="ECO:0007669"/>
    <property type="project" value="UniProtKB-EC"/>
</dbReference>
<evidence type="ECO:0000256" key="19">
    <source>
        <dbReference type="SAM" id="SignalP"/>
    </source>
</evidence>
<dbReference type="InterPro" id="IPR014718">
    <property type="entry name" value="GH-type_carb-bd"/>
</dbReference>
<feature type="signal peptide" evidence="19">
    <location>
        <begin position="1"/>
        <end position="18"/>
    </location>
</feature>
<evidence type="ECO:0000256" key="14">
    <source>
        <dbReference type="PIRNR" id="PIRNR005096"/>
    </source>
</evidence>
<feature type="active site" description="Proton acceptor" evidence="15">
    <location>
        <position position="347"/>
    </location>
</feature>
<dbReference type="Pfam" id="PF01263">
    <property type="entry name" value="Aldose_epim"/>
    <property type="match status" value="1"/>
</dbReference>
<dbReference type="PANTHER" id="PTHR10091:SF0">
    <property type="entry name" value="GALACTOSE MUTAROTASE"/>
    <property type="match status" value="1"/>
</dbReference>
<dbReference type="UniPathway" id="UPA00242"/>
<dbReference type="InterPro" id="IPR047215">
    <property type="entry name" value="Galactose_mutarotase-like"/>
</dbReference>
<dbReference type="Gene3D" id="2.70.98.10">
    <property type="match status" value="1"/>
</dbReference>
<comment type="cofactor">
    <cofactor evidence="2">
        <name>Ca(2+)</name>
        <dbReference type="ChEBI" id="CHEBI:29108"/>
    </cofactor>
</comment>
<keyword evidence="21" id="KW-1185">Reference proteome</keyword>
<dbReference type="Proteomes" id="UP000237662">
    <property type="component" value="Unassembled WGS sequence"/>
</dbReference>
<dbReference type="GO" id="GO:0030246">
    <property type="term" value="F:carbohydrate binding"/>
    <property type="evidence" value="ECO:0007669"/>
    <property type="project" value="InterPro"/>
</dbReference>
<dbReference type="OrthoDB" id="9779408at2"/>
<dbReference type="GO" id="GO:0006006">
    <property type="term" value="P:glucose metabolic process"/>
    <property type="evidence" value="ECO:0007669"/>
    <property type="project" value="TreeGrafter"/>
</dbReference>
<evidence type="ECO:0000256" key="11">
    <source>
        <dbReference type="ARBA" id="ARBA00022837"/>
    </source>
</evidence>
<dbReference type="PANTHER" id="PTHR10091">
    <property type="entry name" value="ALDOSE-1-EPIMERASE"/>
    <property type="match status" value="1"/>
</dbReference>
<comment type="similarity">
    <text evidence="5 14">Belongs to the aldose epimerase family.</text>
</comment>
<dbReference type="FunFam" id="2.70.98.10:FF:000003">
    <property type="entry name" value="Aldose 1-epimerase"/>
    <property type="match status" value="1"/>
</dbReference>
<evidence type="ECO:0000256" key="3">
    <source>
        <dbReference type="ARBA" id="ARBA00004496"/>
    </source>
</evidence>
<comment type="caution">
    <text evidence="20">The sequence shown here is derived from an EMBL/GenBank/DDBJ whole genome shotgun (WGS) entry which is preliminary data.</text>
</comment>
<evidence type="ECO:0000256" key="15">
    <source>
        <dbReference type="PIRSR" id="PIRSR005096-1"/>
    </source>
</evidence>
<feature type="chain" id="PRO_5015479687" description="Aldose 1-epimerase" evidence="19">
    <location>
        <begin position="19"/>
        <end position="386"/>
    </location>
</feature>
<dbReference type="PROSITE" id="PS00545">
    <property type="entry name" value="ALDOSE_1_EPIMERASE"/>
    <property type="match status" value="1"/>
</dbReference>